<feature type="transmembrane region" description="Helical" evidence="7">
    <location>
        <begin position="137"/>
        <end position="158"/>
    </location>
</feature>
<dbReference type="GO" id="GO:0005886">
    <property type="term" value="C:plasma membrane"/>
    <property type="evidence" value="ECO:0007669"/>
    <property type="project" value="UniProtKB-SubCell"/>
</dbReference>
<organism evidence="8">
    <name type="scientific">marine metagenome</name>
    <dbReference type="NCBI Taxonomy" id="408172"/>
    <lineage>
        <taxon>unclassified sequences</taxon>
        <taxon>metagenomes</taxon>
        <taxon>ecological metagenomes</taxon>
    </lineage>
</organism>
<feature type="transmembrane region" description="Helical" evidence="7">
    <location>
        <begin position="104"/>
        <end position="125"/>
    </location>
</feature>
<dbReference type="InterPro" id="IPR007227">
    <property type="entry name" value="Cell_shape_determining_MreD"/>
</dbReference>
<name>A0A381XVI2_9ZZZZ</name>
<evidence type="ECO:0000256" key="1">
    <source>
        <dbReference type="ARBA" id="ARBA00004651"/>
    </source>
</evidence>
<keyword evidence="3 7" id="KW-0812">Transmembrane</keyword>
<gene>
    <name evidence="8" type="ORF">METZ01_LOCUS121484</name>
</gene>
<keyword evidence="6 7" id="KW-0472">Membrane</keyword>
<evidence type="ECO:0000256" key="4">
    <source>
        <dbReference type="ARBA" id="ARBA00022960"/>
    </source>
</evidence>
<sequence>MLTNRVMDFARAGIPFTLSVLLILFAVLPYGLPKSSLAAPILALISVYYWSLFRPELMPAGAAFLLGLMVDILSGGPPGLNALVLIMVNWAASGQRRALAGKSFAVGWLGYLLIAAGAAVTNWVVASLFHATIIESAPLLVSHAVGTAAYPLVAVLLARAHTLTLST</sequence>
<evidence type="ECO:0000256" key="5">
    <source>
        <dbReference type="ARBA" id="ARBA00022989"/>
    </source>
</evidence>
<feature type="transmembrane region" description="Helical" evidence="7">
    <location>
        <begin position="65"/>
        <end position="92"/>
    </location>
</feature>
<dbReference type="EMBL" id="UINC01016494">
    <property type="protein sequence ID" value="SVA68630.1"/>
    <property type="molecule type" value="Genomic_DNA"/>
</dbReference>
<evidence type="ECO:0000313" key="8">
    <source>
        <dbReference type="EMBL" id="SVA68630.1"/>
    </source>
</evidence>
<keyword evidence="5 7" id="KW-1133">Transmembrane helix</keyword>
<evidence type="ECO:0000256" key="6">
    <source>
        <dbReference type="ARBA" id="ARBA00023136"/>
    </source>
</evidence>
<dbReference type="GO" id="GO:0008360">
    <property type="term" value="P:regulation of cell shape"/>
    <property type="evidence" value="ECO:0007669"/>
    <property type="project" value="UniProtKB-KW"/>
</dbReference>
<dbReference type="Pfam" id="PF04093">
    <property type="entry name" value="MreD"/>
    <property type="match status" value="1"/>
</dbReference>
<feature type="transmembrane region" description="Helical" evidence="7">
    <location>
        <begin position="12"/>
        <end position="30"/>
    </location>
</feature>
<proteinExistence type="predicted"/>
<evidence type="ECO:0000256" key="3">
    <source>
        <dbReference type="ARBA" id="ARBA00022692"/>
    </source>
</evidence>
<evidence type="ECO:0000256" key="7">
    <source>
        <dbReference type="SAM" id="Phobius"/>
    </source>
</evidence>
<reference evidence="8" key="1">
    <citation type="submission" date="2018-05" db="EMBL/GenBank/DDBJ databases">
        <authorList>
            <person name="Lanie J.A."/>
            <person name="Ng W.-L."/>
            <person name="Kazmierczak K.M."/>
            <person name="Andrzejewski T.M."/>
            <person name="Davidsen T.M."/>
            <person name="Wayne K.J."/>
            <person name="Tettelin H."/>
            <person name="Glass J.I."/>
            <person name="Rusch D."/>
            <person name="Podicherti R."/>
            <person name="Tsui H.-C.T."/>
            <person name="Winkler M.E."/>
        </authorList>
    </citation>
    <scope>NUCLEOTIDE SEQUENCE</scope>
</reference>
<comment type="subcellular location">
    <subcellularLocation>
        <location evidence="1">Cell membrane</location>
        <topology evidence="1">Multi-pass membrane protein</topology>
    </subcellularLocation>
</comment>
<evidence type="ECO:0008006" key="9">
    <source>
        <dbReference type="Google" id="ProtNLM"/>
    </source>
</evidence>
<accession>A0A381XVI2</accession>
<protein>
    <recommendedName>
        <fullName evidence="9">Rod shape-determining protein MreD</fullName>
    </recommendedName>
</protein>
<evidence type="ECO:0000256" key="2">
    <source>
        <dbReference type="ARBA" id="ARBA00022475"/>
    </source>
</evidence>
<keyword evidence="2" id="KW-1003">Cell membrane</keyword>
<dbReference type="NCBIfam" id="TIGR03426">
    <property type="entry name" value="shape_MreD"/>
    <property type="match status" value="1"/>
</dbReference>
<keyword evidence="4" id="KW-0133">Cell shape</keyword>
<dbReference type="AlphaFoldDB" id="A0A381XVI2"/>
<feature type="transmembrane region" description="Helical" evidence="7">
    <location>
        <begin position="37"/>
        <end position="53"/>
    </location>
</feature>